<feature type="compositionally biased region" description="Polar residues" evidence="1">
    <location>
        <begin position="27"/>
        <end position="38"/>
    </location>
</feature>
<feature type="region of interest" description="Disordered" evidence="1">
    <location>
        <begin position="334"/>
        <end position="356"/>
    </location>
</feature>
<accession>A0A8C4XBT5</accession>
<organism evidence="3 4">
    <name type="scientific">Erpetoichthys calabaricus</name>
    <name type="common">Rope fish</name>
    <name type="synonym">Calamoichthys calabaricus</name>
    <dbReference type="NCBI Taxonomy" id="27687"/>
    <lineage>
        <taxon>Eukaryota</taxon>
        <taxon>Metazoa</taxon>
        <taxon>Chordata</taxon>
        <taxon>Craniata</taxon>
        <taxon>Vertebrata</taxon>
        <taxon>Euteleostomi</taxon>
        <taxon>Actinopterygii</taxon>
        <taxon>Polypteriformes</taxon>
        <taxon>Polypteridae</taxon>
        <taxon>Erpetoichthys</taxon>
    </lineage>
</organism>
<dbReference type="InterPro" id="IPR027124">
    <property type="entry name" value="Swc5/CFDP1/2"/>
</dbReference>
<proteinExistence type="predicted"/>
<evidence type="ECO:0000256" key="1">
    <source>
        <dbReference type="SAM" id="MobiDB-lite"/>
    </source>
</evidence>
<dbReference type="AlphaFoldDB" id="A0A8C4XBT5"/>
<evidence type="ECO:0000313" key="3">
    <source>
        <dbReference type="Ensembl" id="ENSECRP00000020345.1"/>
    </source>
</evidence>
<dbReference type="InterPro" id="IPR036691">
    <property type="entry name" value="Endo/exonu/phosph_ase_sf"/>
</dbReference>
<dbReference type="Pfam" id="PF03372">
    <property type="entry name" value="Exo_endo_phos"/>
    <property type="match status" value="1"/>
</dbReference>
<dbReference type="Gene3D" id="3.60.10.10">
    <property type="entry name" value="Endonuclease/exonuclease/phosphatase"/>
    <property type="match status" value="1"/>
</dbReference>
<dbReference type="CDD" id="cd09076">
    <property type="entry name" value="L1-EN"/>
    <property type="match status" value="1"/>
</dbReference>
<feature type="region of interest" description="Disordered" evidence="1">
    <location>
        <begin position="1"/>
        <end position="44"/>
    </location>
</feature>
<dbReference type="Proteomes" id="UP000694620">
    <property type="component" value="Chromosome 12"/>
</dbReference>
<evidence type="ECO:0000313" key="4">
    <source>
        <dbReference type="Proteomes" id="UP000694620"/>
    </source>
</evidence>
<protein>
    <recommendedName>
        <fullName evidence="2">Endonuclease/exonuclease/phosphatase domain-containing protein</fullName>
    </recommendedName>
</protein>
<keyword evidence="4" id="KW-1185">Reference proteome</keyword>
<feature type="compositionally biased region" description="Polar residues" evidence="1">
    <location>
        <begin position="344"/>
        <end position="356"/>
    </location>
</feature>
<dbReference type="PANTHER" id="PTHR23227">
    <property type="entry name" value="BUCENTAUR RELATED"/>
    <property type="match status" value="1"/>
</dbReference>
<name>A0A8C4XBT5_ERPCA</name>
<dbReference type="GO" id="GO:0003824">
    <property type="term" value="F:catalytic activity"/>
    <property type="evidence" value="ECO:0007669"/>
    <property type="project" value="InterPro"/>
</dbReference>
<evidence type="ECO:0000259" key="2">
    <source>
        <dbReference type="Pfam" id="PF03372"/>
    </source>
</evidence>
<feature type="domain" description="Endonuclease/exonuclease/phosphatase" evidence="2">
    <location>
        <begin position="75"/>
        <end position="290"/>
    </location>
</feature>
<reference evidence="3" key="3">
    <citation type="submission" date="2025-09" db="UniProtKB">
        <authorList>
            <consortium name="Ensembl"/>
        </authorList>
    </citation>
    <scope>IDENTIFICATION</scope>
</reference>
<sequence>MEKEEGWASGQHPDPIKTKPATETPRESQQIQLTSNDGGRSPVTVLEQNPSEAVQHPIHVSLFNAKTLTRIGTWNVLQAFNDYHLNILGLAEVRWAGSGRIISDGKTLLYSGHSTEHARGVGLVLSPQAIAALTESKPNYHCPLLIRQVKVTVIQIYAPTEESDKAAKQAFYDQLQDELMTVPRHDLLLVIGDFNAHLNGDRSGFEATMGPHGSGARTNDNGERLRSLCATNNLCIGNTVFQHKRIHKMTWQSPGGLYKKEIDYICVSKRWCSSLLDVKSQRGADVGSDHNLLVAKCRLKLMRSTPKPQRPRPFNVTKLKEMPVTVLHLSLTGAGKQRPKGISPTATTGAELPSSPSQVKCCAPSWYELDGHPWHMKA</sequence>
<reference evidence="3" key="1">
    <citation type="submission" date="2021-06" db="EMBL/GenBank/DDBJ databases">
        <authorList>
            <consortium name="Wellcome Sanger Institute Data Sharing"/>
        </authorList>
    </citation>
    <scope>NUCLEOTIDE SEQUENCE [LARGE SCALE GENOMIC DNA]</scope>
</reference>
<dbReference type="SUPFAM" id="SSF56219">
    <property type="entry name" value="DNase I-like"/>
    <property type="match status" value="1"/>
</dbReference>
<dbReference type="GeneTree" id="ENSGT00940000163895"/>
<dbReference type="InterPro" id="IPR005135">
    <property type="entry name" value="Endo/exonuclease/phosphatase"/>
</dbReference>
<dbReference type="Ensembl" id="ENSECRT00000020782.1">
    <property type="protein sequence ID" value="ENSECRP00000020345.1"/>
    <property type="gene ID" value="ENSECRG00000013666.1"/>
</dbReference>
<reference evidence="3" key="2">
    <citation type="submission" date="2025-08" db="UniProtKB">
        <authorList>
            <consortium name="Ensembl"/>
        </authorList>
    </citation>
    <scope>IDENTIFICATION</scope>
</reference>
<dbReference type="PANTHER" id="PTHR23227:SF67">
    <property type="entry name" value="CRANIOFACIAL DEVELOPMENT PROTEIN 2-LIKE"/>
    <property type="match status" value="1"/>
</dbReference>